<comment type="caution">
    <text evidence="1">The sequence shown here is derived from an EMBL/GenBank/DDBJ whole genome shotgun (WGS) entry which is preliminary data.</text>
</comment>
<dbReference type="AlphaFoldDB" id="E6QWZ4"/>
<name>E6QWZ4_9ZZZZ</name>
<evidence type="ECO:0000313" key="1">
    <source>
        <dbReference type="EMBL" id="CBI11768.1"/>
    </source>
</evidence>
<sequence length="123" mass="13727">MGYKRRAQVVFLSGHADGLAELAMQWTGQLASSWMEARGMALLSEKEPQVLSDEDLAWADVLVTLDVAALAALPLLPSRVQHRHYPFERNEEDEASLHQRLRARILGMAGGMRLLENAAQMED</sequence>
<protein>
    <recommendedName>
        <fullName evidence="2">Protein-tyrosine-phosphatase</fullName>
    </recommendedName>
</protein>
<accession>E6QWZ4</accession>
<proteinExistence type="predicted"/>
<organism evidence="1">
    <name type="scientific">mine drainage metagenome</name>
    <dbReference type="NCBI Taxonomy" id="410659"/>
    <lineage>
        <taxon>unclassified sequences</taxon>
        <taxon>metagenomes</taxon>
        <taxon>ecological metagenomes</taxon>
    </lineage>
</organism>
<reference evidence="1" key="1">
    <citation type="submission" date="2009-10" db="EMBL/GenBank/DDBJ databases">
        <title>Diversity of trophic interactions inside an arsenic-rich microbial ecosystem.</title>
        <authorList>
            <person name="Bertin P.N."/>
            <person name="Heinrich-Salmeron A."/>
            <person name="Pelletier E."/>
            <person name="Goulhen-Chollet F."/>
            <person name="Arsene-Ploetze F."/>
            <person name="Gallien S."/>
            <person name="Calteau A."/>
            <person name="Vallenet D."/>
            <person name="Casiot C."/>
            <person name="Chane-Woon-Ming B."/>
            <person name="Giloteaux L."/>
            <person name="Barakat M."/>
            <person name="Bonnefoy V."/>
            <person name="Bruneel O."/>
            <person name="Chandler M."/>
            <person name="Cleiss J."/>
            <person name="Duran R."/>
            <person name="Elbaz-Poulichet F."/>
            <person name="Fonknechten N."/>
            <person name="Lauga B."/>
            <person name="Mornico D."/>
            <person name="Ortet P."/>
            <person name="Schaeffer C."/>
            <person name="Siguier P."/>
            <person name="Alexander Thil Smith A."/>
            <person name="Van Dorsselaer A."/>
            <person name="Weissenbach J."/>
            <person name="Medigue C."/>
            <person name="Le Paslier D."/>
        </authorList>
    </citation>
    <scope>NUCLEOTIDE SEQUENCE</scope>
</reference>
<gene>
    <name evidence="1" type="ORF">CARN7_2615</name>
</gene>
<evidence type="ECO:0008006" key="2">
    <source>
        <dbReference type="Google" id="ProtNLM"/>
    </source>
</evidence>
<dbReference type="EMBL" id="CABR01000166">
    <property type="protein sequence ID" value="CBI11768.1"/>
    <property type="molecule type" value="Genomic_DNA"/>
</dbReference>